<evidence type="ECO:0000259" key="1">
    <source>
        <dbReference type="Pfam" id="PF01695"/>
    </source>
</evidence>
<dbReference type="GO" id="GO:0005524">
    <property type="term" value="F:ATP binding"/>
    <property type="evidence" value="ECO:0007669"/>
    <property type="project" value="InterPro"/>
</dbReference>
<dbReference type="InterPro" id="IPR027417">
    <property type="entry name" value="P-loop_NTPase"/>
</dbReference>
<comment type="caution">
    <text evidence="2">The sequence shown here is derived from an EMBL/GenBank/DDBJ whole genome shotgun (WGS) entry which is preliminary data.</text>
</comment>
<dbReference type="AlphaFoldDB" id="X0T8R3"/>
<evidence type="ECO:0000313" key="2">
    <source>
        <dbReference type="EMBL" id="GAF89594.1"/>
    </source>
</evidence>
<dbReference type="InterPro" id="IPR002611">
    <property type="entry name" value="IstB_ATP-bd"/>
</dbReference>
<reference evidence="2" key="1">
    <citation type="journal article" date="2014" name="Front. Microbiol.">
        <title>High frequency of phylogenetically diverse reductive dehalogenase-homologous genes in deep subseafloor sedimentary metagenomes.</title>
        <authorList>
            <person name="Kawai M."/>
            <person name="Futagami T."/>
            <person name="Toyoda A."/>
            <person name="Takaki Y."/>
            <person name="Nishi S."/>
            <person name="Hori S."/>
            <person name="Arai W."/>
            <person name="Tsubouchi T."/>
            <person name="Morono Y."/>
            <person name="Uchiyama I."/>
            <person name="Ito T."/>
            <person name="Fujiyama A."/>
            <person name="Inagaki F."/>
            <person name="Takami H."/>
        </authorList>
    </citation>
    <scope>NUCLEOTIDE SEQUENCE</scope>
    <source>
        <strain evidence="2">Expedition CK06-06</strain>
    </source>
</reference>
<accession>X0T8R3</accession>
<feature type="domain" description="IstB-like ATP-binding" evidence="1">
    <location>
        <begin position="1"/>
        <end position="55"/>
    </location>
</feature>
<protein>
    <recommendedName>
        <fullName evidence="1">IstB-like ATP-binding domain-containing protein</fullName>
    </recommendedName>
</protein>
<dbReference type="Pfam" id="PF01695">
    <property type="entry name" value="IstB_IS21"/>
    <property type="match status" value="1"/>
</dbReference>
<dbReference type="EMBL" id="BARS01016681">
    <property type="protein sequence ID" value="GAF89594.1"/>
    <property type="molecule type" value="Genomic_DNA"/>
</dbReference>
<dbReference type="Gene3D" id="3.40.50.300">
    <property type="entry name" value="P-loop containing nucleotide triphosphate hydrolases"/>
    <property type="match status" value="1"/>
</dbReference>
<sequence length="65" mass="7557">SNLYEKVSLIITTHLTFNEWGELFGNQKATKAIIDRLTHHCKILETGNVSWRLKECLGKKKNEEK</sequence>
<gene>
    <name evidence="2" type="ORF">S01H1_27404</name>
</gene>
<organism evidence="2">
    <name type="scientific">marine sediment metagenome</name>
    <dbReference type="NCBI Taxonomy" id="412755"/>
    <lineage>
        <taxon>unclassified sequences</taxon>
        <taxon>metagenomes</taxon>
        <taxon>ecological metagenomes</taxon>
    </lineage>
</organism>
<proteinExistence type="predicted"/>
<feature type="non-terminal residue" evidence="2">
    <location>
        <position position="1"/>
    </location>
</feature>
<name>X0T8R3_9ZZZZ</name>